<dbReference type="InterPro" id="IPR052035">
    <property type="entry name" value="ZnF_BED_domain_contain"/>
</dbReference>
<dbReference type="GO" id="GO:0005634">
    <property type="term" value="C:nucleus"/>
    <property type="evidence" value="ECO:0007669"/>
    <property type="project" value="UniProtKB-SubCell"/>
</dbReference>
<feature type="region of interest" description="Disordered" evidence="6">
    <location>
        <begin position="170"/>
        <end position="226"/>
    </location>
</feature>
<reference evidence="7 8" key="1">
    <citation type="submission" date="2019-01" db="EMBL/GenBank/DDBJ databases">
        <title>Draft genome sequence of Psathyrella aberdarensis IHI B618.</title>
        <authorList>
            <person name="Buettner E."/>
            <person name="Kellner H."/>
        </authorList>
    </citation>
    <scope>NUCLEOTIDE SEQUENCE [LARGE SCALE GENOMIC DNA]</scope>
    <source>
        <strain evidence="7 8">IHI B618</strain>
    </source>
</reference>
<proteinExistence type="predicted"/>
<dbReference type="PANTHER" id="PTHR46481:SF10">
    <property type="entry name" value="ZINC FINGER BED DOMAIN-CONTAINING PROTEIN 39"/>
    <property type="match status" value="1"/>
</dbReference>
<dbReference type="Proteomes" id="UP000290288">
    <property type="component" value="Unassembled WGS sequence"/>
</dbReference>
<evidence type="ECO:0000313" key="8">
    <source>
        <dbReference type="Proteomes" id="UP000290288"/>
    </source>
</evidence>
<evidence type="ECO:0000256" key="1">
    <source>
        <dbReference type="ARBA" id="ARBA00004123"/>
    </source>
</evidence>
<keyword evidence="8" id="KW-1185">Reference proteome</keyword>
<dbReference type="InterPro" id="IPR012337">
    <property type="entry name" value="RNaseH-like_sf"/>
</dbReference>
<feature type="compositionally biased region" description="Basic and acidic residues" evidence="6">
    <location>
        <begin position="283"/>
        <end position="293"/>
    </location>
</feature>
<feature type="compositionally biased region" description="Basic residues" evidence="6">
    <location>
        <begin position="251"/>
        <end position="262"/>
    </location>
</feature>
<evidence type="ECO:0000313" key="7">
    <source>
        <dbReference type="EMBL" id="RXW12861.1"/>
    </source>
</evidence>
<gene>
    <name evidence="7" type="ORF">EST38_g12992</name>
</gene>
<accession>A0A4Q2D3D0</accession>
<organism evidence="7 8">
    <name type="scientific">Candolleomyces aberdarensis</name>
    <dbReference type="NCBI Taxonomy" id="2316362"/>
    <lineage>
        <taxon>Eukaryota</taxon>
        <taxon>Fungi</taxon>
        <taxon>Dikarya</taxon>
        <taxon>Basidiomycota</taxon>
        <taxon>Agaricomycotina</taxon>
        <taxon>Agaricomycetes</taxon>
        <taxon>Agaricomycetidae</taxon>
        <taxon>Agaricales</taxon>
        <taxon>Agaricineae</taxon>
        <taxon>Psathyrellaceae</taxon>
        <taxon>Candolleomyces</taxon>
    </lineage>
</organism>
<comment type="subcellular location">
    <subcellularLocation>
        <location evidence="1">Nucleus</location>
    </subcellularLocation>
</comment>
<keyword evidence="2" id="KW-0479">Metal-binding</keyword>
<feature type="compositionally biased region" description="Basic and acidic residues" evidence="6">
    <location>
        <begin position="627"/>
        <end position="646"/>
    </location>
</feature>
<keyword evidence="3" id="KW-0863">Zinc-finger</keyword>
<evidence type="ECO:0000256" key="4">
    <source>
        <dbReference type="ARBA" id="ARBA00022833"/>
    </source>
</evidence>
<feature type="region of interest" description="Disordered" evidence="6">
    <location>
        <begin position="627"/>
        <end position="657"/>
    </location>
</feature>
<dbReference type="PANTHER" id="PTHR46481">
    <property type="entry name" value="ZINC FINGER BED DOMAIN-CONTAINING PROTEIN 4"/>
    <property type="match status" value="1"/>
</dbReference>
<keyword evidence="5" id="KW-0539">Nucleus</keyword>
<sequence length="958" mass="107251">MPTRFFRQRNCKIIVADSQRVVSHLALPLQFLLTMAPDFHRIFSNHVKSLAELQSLLPNNIPEGTEDGHIASIFSRVPVPDGAEELWEVFNRRMDLLFGEEMRNEATGRLLHVTRGPFGMGLVIGYLEDTVKANPLGFQWTAAMPKVLRLVNELKVLNNGSMPAAAAPVAPLISGRKHGRKGKTNGGQSDDDDSDYRPPKKPAVDDDDLPDAIFGSDGEEITEESDLRKNIINKRLEKKNASSSADLPAPRKSKKTKKKRKVSSGTVDEPIVFDSGEESDGETALKRAQEDAAKPQAARRGPANQSMQHFRTPVAVKDPKSKALQWEFGCKHCPSIRRFARTLKGDDADFQKEPRIPDGFNNLSAHVKKCKGLKEKLARQQEASLDDDETPEFNYRQTSKIMSKFLLEGKLNPASAPSQTGFRRIFAAWILDDDLPWTTGESPMLANLFKYLKVSFVLPSDTAVRNELCKIFAELHKKVVEELANVKSKIAFATDTWTNKQMIYLFACSIASFIDDDWKLIERVVDFHPLQSKEHEGIHAARAFVESARKTGAFKKMTLAMDNATPDKQIRCLAHVLNLVAQAILGALKEVDDCVEDGDESDHFLLHKDLPIHYDVGNNIDLNELEANRETDLSSGKTESDDSFERELEEEEVKEMTGGTALQRLRFIVTKICSSPQRRQHWWRVSAAVYDSRRVDENDPNSPFLSKLMPSRDVRTRWNSTHGMIGRAKILREAINRWIFETPEYEDLGLRKQDWEELETIHAVLEPFTTATLQLSSSRCPTIPFVLPIYDALEKHLSQIIGDTSRYSMSIRSAVSIGKSKLMKYKTLAVGNHNYILGTALHPYLRAEWFQKTVPQPAKKINMSKQELATQAASHRAAQTTAVQRVEMLVRAAAEAYQAEMAAEASRSSAPSSKPATAGNYNALASSSSLASLCDFDFDIPAAPASITPKQQLDDELR</sequence>
<dbReference type="AlphaFoldDB" id="A0A4Q2D3D0"/>
<dbReference type="OrthoDB" id="3264316at2759"/>
<protein>
    <submittedName>
        <fullName evidence="7">Uncharacterized protein</fullName>
    </submittedName>
</protein>
<feature type="compositionally biased region" description="Basic and acidic residues" evidence="6">
    <location>
        <begin position="195"/>
        <end position="204"/>
    </location>
</feature>
<dbReference type="SUPFAM" id="SSF53098">
    <property type="entry name" value="Ribonuclease H-like"/>
    <property type="match status" value="1"/>
</dbReference>
<feature type="non-terminal residue" evidence="7">
    <location>
        <position position="958"/>
    </location>
</feature>
<evidence type="ECO:0000256" key="6">
    <source>
        <dbReference type="SAM" id="MobiDB-lite"/>
    </source>
</evidence>
<evidence type="ECO:0000256" key="5">
    <source>
        <dbReference type="ARBA" id="ARBA00023242"/>
    </source>
</evidence>
<evidence type="ECO:0000256" key="3">
    <source>
        <dbReference type="ARBA" id="ARBA00022771"/>
    </source>
</evidence>
<keyword evidence="4" id="KW-0862">Zinc</keyword>
<name>A0A4Q2D3D0_9AGAR</name>
<evidence type="ECO:0000256" key="2">
    <source>
        <dbReference type="ARBA" id="ARBA00022723"/>
    </source>
</evidence>
<feature type="region of interest" description="Disordered" evidence="6">
    <location>
        <begin position="239"/>
        <end position="310"/>
    </location>
</feature>
<comment type="caution">
    <text evidence="7">The sequence shown here is derived from an EMBL/GenBank/DDBJ whole genome shotgun (WGS) entry which is preliminary data.</text>
</comment>
<dbReference type="EMBL" id="SDEE01001094">
    <property type="protein sequence ID" value="RXW12861.1"/>
    <property type="molecule type" value="Genomic_DNA"/>
</dbReference>
<dbReference type="GO" id="GO:0008270">
    <property type="term" value="F:zinc ion binding"/>
    <property type="evidence" value="ECO:0007669"/>
    <property type="project" value="UniProtKB-KW"/>
</dbReference>